<evidence type="ECO:0000313" key="3">
    <source>
        <dbReference type="Proteomes" id="UP000291981"/>
    </source>
</evidence>
<dbReference type="OrthoDB" id="9779263at2"/>
<dbReference type="EMBL" id="SGIU01000001">
    <property type="protein sequence ID" value="TAI48790.1"/>
    <property type="molecule type" value="Genomic_DNA"/>
</dbReference>
<dbReference type="PANTHER" id="PTHR43777">
    <property type="entry name" value="MOLYBDENUM COFACTOR CYTIDYLYLTRANSFERASE"/>
    <property type="match status" value="1"/>
</dbReference>
<dbReference type="CDD" id="cd04182">
    <property type="entry name" value="GT_2_like_f"/>
    <property type="match status" value="1"/>
</dbReference>
<sequence>MSDAIPILILAAGSSSRMEGAIKQLLPWGETTLLGNAIEHAKAVGDQVFVVLGANSEEILKTLPQEVNIIQNPEWESGMGSSISKGIQDILVQQKEMEGILIMLADQPLMDSDFLKKLRQLYTRNGPKIAAAQYKNKFGVPAIFHHSLLSELLDLHQDFGARQIINKYSEDVLGLDPKGKEFDVDTKEKYTQLTDKMNFKI</sequence>
<dbReference type="InterPro" id="IPR029044">
    <property type="entry name" value="Nucleotide-diphossugar_trans"/>
</dbReference>
<dbReference type="SUPFAM" id="SSF53448">
    <property type="entry name" value="Nucleotide-diphospho-sugar transferases"/>
    <property type="match status" value="1"/>
</dbReference>
<accession>A0A4V2HSR8</accession>
<dbReference type="RefSeq" id="WP_130609477.1">
    <property type="nucleotide sequence ID" value="NZ_SGIU01000001.1"/>
</dbReference>
<dbReference type="Proteomes" id="UP000291981">
    <property type="component" value="Unassembled WGS sequence"/>
</dbReference>
<dbReference type="PANTHER" id="PTHR43777:SF1">
    <property type="entry name" value="MOLYBDENUM COFACTOR CYTIDYLYLTRANSFERASE"/>
    <property type="match status" value="1"/>
</dbReference>
<comment type="caution">
    <text evidence="2">The sequence shown here is derived from an EMBL/GenBank/DDBJ whole genome shotgun (WGS) entry which is preliminary data.</text>
</comment>
<protein>
    <submittedName>
        <fullName evidence="2">Nucleotidyltransferase family protein</fullName>
    </submittedName>
</protein>
<gene>
    <name evidence="2" type="ORF">EW142_03045</name>
</gene>
<dbReference type="GO" id="GO:0016779">
    <property type="term" value="F:nucleotidyltransferase activity"/>
    <property type="evidence" value="ECO:0007669"/>
    <property type="project" value="UniProtKB-ARBA"/>
</dbReference>
<evidence type="ECO:0000259" key="1">
    <source>
        <dbReference type="Pfam" id="PF12804"/>
    </source>
</evidence>
<feature type="domain" description="MobA-like NTP transferase" evidence="1">
    <location>
        <begin position="8"/>
        <end position="170"/>
    </location>
</feature>
<dbReference type="Gene3D" id="3.90.550.10">
    <property type="entry name" value="Spore Coat Polysaccharide Biosynthesis Protein SpsA, Chain A"/>
    <property type="match status" value="1"/>
</dbReference>
<proteinExistence type="predicted"/>
<dbReference type="InterPro" id="IPR025877">
    <property type="entry name" value="MobA-like_NTP_Trfase"/>
</dbReference>
<dbReference type="Pfam" id="PF12804">
    <property type="entry name" value="NTP_transf_3"/>
    <property type="match status" value="1"/>
</dbReference>
<keyword evidence="2" id="KW-0808">Transferase</keyword>
<evidence type="ECO:0000313" key="2">
    <source>
        <dbReference type="EMBL" id="TAI48790.1"/>
    </source>
</evidence>
<organism evidence="2 3">
    <name type="scientific">Flagellimonas allohymeniacidonis</name>
    <dbReference type="NCBI Taxonomy" id="2517819"/>
    <lineage>
        <taxon>Bacteria</taxon>
        <taxon>Pseudomonadati</taxon>
        <taxon>Bacteroidota</taxon>
        <taxon>Flavobacteriia</taxon>
        <taxon>Flavobacteriales</taxon>
        <taxon>Flavobacteriaceae</taxon>
        <taxon>Flagellimonas</taxon>
    </lineage>
</organism>
<name>A0A4V2HSR8_9FLAO</name>
<reference evidence="2 3" key="1">
    <citation type="submission" date="2019-02" db="EMBL/GenBank/DDBJ databases">
        <title>Draft genome sequence of Muricauda sp. 176CP4-71.</title>
        <authorList>
            <person name="Park J.-S."/>
        </authorList>
    </citation>
    <scope>NUCLEOTIDE SEQUENCE [LARGE SCALE GENOMIC DNA]</scope>
    <source>
        <strain evidence="2 3">176CP4-71</strain>
    </source>
</reference>
<keyword evidence="3" id="KW-1185">Reference proteome</keyword>
<dbReference type="AlphaFoldDB" id="A0A4V2HSR8"/>